<dbReference type="AlphaFoldDB" id="A0A9D2P829"/>
<dbReference type="GO" id="GO:0030246">
    <property type="term" value="F:carbohydrate binding"/>
    <property type="evidence" value="ECO:0007669"/>
    <property type="project" value="InterPro"/>
</dbReference>
<dbReference type="Pfam" id="PF14486">
    <property type="entry name" value="DUF4432"/>
    <property type="match status" value="1"/>
</dbReference>
<dbReference type="Proteomes" id="UP000823895">
    <property type="component" value="Unassembled WGS sequence"/>
</dbReference>
<dbReference type="EMBL" id="DWWI01000213">
    <property type="protein sequence ID" value="HJC44073.1"/>
    <property type="molecule type" value="Genomic_DNA"/>
</dbReference>
<organism evidence="1 2">
    <name type="scientific">Candidatus Mediterraneibacter gallistercoris</name>
    <dbReference type="NCBI Taxonomy" id="2838671"/>
    <lineage>
        <taxon>Bacteria</taxon>
        <taxon>Bacillati</taxon>
        <taxon>Bacillota</taxon>
        <taxon>Clostridia</taxon>
        <taxon>Lachnospirales</taxon>
        <taxon>Lachnospiraceae</taxon>
        <taxon>Mediterraneibacter</taxon>
    </lineage>
</organism>
<evidence type="ECO:0000313" key="2">
    <source>
        <dbReference type="Proteomes" id="UP000823895"/>
    </source>
</evidence>
<dbReference type="Gene3D" id="2.70.98.10">
    <property type="match status" value="1"/>
</dbReference>
<gene>
    <name evidence="1" type="ORF">H9756_10445</name>
</gene>
<proteinExistence type="predicted"/>
<evidence type="ECO:0000313" key="1">
    <source>
        <dbReference type="EMBL" id="HJC44073.1"/>
    </source>
</evidence>
<sequence>MTEKSRLMKKVGNLHQVIDVVPVTYRDGRADRMSAWQIKNGPLQFTVMKDKCLDIAELSYRGINFSFLSKPGLQGRNHYDTNGEEALRSIMGGMLFTYGLENICAVYRKDGKEYPMHGRIRTTPAEHAGVSVAWDEDGCTITVSGEMREAELFGENLVLKRTITTTWPGKEIRIRDVVENQGYQETPMMLLYHFNAGYPLLDEGAKIIIPSVKTIPRDADAAAQLDCWDRMEAPVDGEPEAVFLHELKEGKDGTAYAAVINERLGLGLCLEFERKNLPYFMQWKSRASGDYVVGLEPANSSVYGRGFHEEQGDLHMLGPFESETMNLTLRILEGEELDEIQRLTV</sequence>
<reference evidence="1" key="2">
    <citation type="submission" date="2021-04" db="EMBL/GenBank/DDBJ databases">
        <authorList>
            <person name="Gilroy R."/>
        </authorList>
    </citation>
    <scope>NUCLEOTIDE SEQUENCE</scope>
    <source>
        <strain evidence="1">CHK165-2605</strain>
    </source>
</reference>
<comment type="caution">
    <text evidence="1">The sequence shown here is derived from an EMBL/GenBank/DDBJ whole genome shotgun (WGS) entry which is preliminary data.</text>
</comment>
<accession>A0A9D2P829</accession>
<dbReference type="InterPro" id="IPR014718">
    <property type="entry name" value="GH-type_carb-bd"/>
</dbReference>
<reference evidence="1" key="1">
    <citation type="journal article" date="2021" name="PeerJ">
        <title>Extensive microbial diversity within the chicken gut microbiome revealed by metagenomics and culture.</title>
        <authorList>
            <person name="Gilroy R."/>
            <person name="Ravi A."/>
            <person name="Getino M."/>
            <person name="Pursley I."/>
            <person name="Horton D.L."/>
            <person name="Alikhan N.F."/>
            <person name="Baker D."/>
            <person name="Gharbi K."/>
            <person name="Hall N."/>
            <person name="Watson M."/>
            <person name="Adriaenssens E.M."/>
            <person name="Foster-Nyarko E."/>
            <person name="Jarju S."/>
            <person name="Secka A."/>
            <person name="Antonio M."/>
            <person name="Oren A."/>
            <person name="Chaudhuri R.R."/>
            <person name="La Ragione R."/>
            <person name="Hildebrand F."/>
            <person name="Pallen M.J."/>
        </authorList>
    </citation>
    <scope>NUCLEOTIDE SEQUENCE</scope>
    <source>
        <strain evidence="1">CHK165-2605</strain>
    </source>
</reference>
<name>A0A9D2P829_9FIRM</name>
<dbReference type="CDD" id="cd09023">
    <property type="entry name" value="Aldose_epim_Ec_c4013"/>
    <property type="match status" value="1"/>
</dbReference>
<dbReference type="InterPro" id="IPR027839">
    <property type="entry name" value="DUF4432"/>
</dbReference>
<protein>
    <submittedName>
        <fullName evidence="1">Aldose 1-epimerase family protein</fullName>
    </submittedName>
</protein>